<keyword evidence="8" id="KW-1185">Reference proteome</keyword>
<dbReference type="FunFam" id="3.80.10.10:FF:000383">
    <property type="entry name" value="Leucine-rich repeat receptor protein kinase EMS1"/>
    <property type="match status" value="1"/>
</dbReference>
<keyword evidence="3" id="KW-0677">Repeat</keyword>
<dbReference type="Pfam" id="PF23598">
    <property type="entry name" value="LRR_14"/>
    <property type="match status" value="1"/>
</dbReference>
<dbReference type="InterPro" id="IPR032675">
    <property type="entry name" value="LRR_dom_sf"/>
</dbReference>
<dbReference type="PANTHER" id="PTHR48060">
    <property type="entry name" value="DNA DAMAGE-REPAIR/TOLERATION PROTEIN DRT100"/>
    <property type="match status" value="1"/>
</dbReference>
<dbReference type="InterPro" id="IPR053211">
    <property type="entry name" value="DNA_repair-toleration"/>
</dbReference>
<dbReference type="Gene3D" id="3.80.10.10">
    <property type="entry name" value="Ribonuclease Inhibitor"/>
    <property type="match status" value="3"/>
</dbReference>
<evidence type="ECO:0000259" key="5">
    <source>
        <dbReference type="Pfam" id="PF08263"/>
    </source>
</evidence>
<evidence type="ECO:0000313" key="8">
    <source>
        <dbReference type="Proteomes" id="UP000030645"/>
    </source>
</evidence>
<reference evidence="8" key="1">
    <citation type="submission" date="2013-01" db="EMBL/GenBank/DDBJ databases">
        <title>Draft Genome Sequence of a Mulberry Tree, Morus notabilis C.K. Schneid.</title>
        <authorList>
            <person name="He N."/>
            <person name="Zhao S."/>
        </authorList>
    </citation>
    <scope>NUCLEOTIDE SEQUENCE</scope>
</reference>
<feature type="signal peptide" evidence="4">
    <location>
        <begin position="1"/>
        <end position="24"/>
    </location>
</feature>
<proteinExistence type="predicted"/>
<keyword evidence="2 4" id="KW-0732">Signal</keyword>
<dbReference type="InterPro" id="IPR013210">
    <property type="entry name" value="LRR_N_plant-typ"/>
</dbReference>
<accession>W9R7Z7</accession>
<organism evidence="7 8">
    <name type="scientific">Morus notabilis</name>
    <dbReference type="NCBI Taxonomy" id="981085"/>
    <lineage>
        <taxon>Eukaryota</taxon>
        <taxon>Viridiplantae</taxon>
        <taxon>Streptophyta</taxon>
        <taxon>Embryophyta</taxon>
        <taxon>Tracheophyta</taxon>
        <taxon>Spermatophyta</taxon>
        <taxon>Magnoliopsida</taxon>
        <taxon>eudicotyledons</taxon>
        <taxon>Gunneridae</taxon>
        <taxon>Pentapetalae</taxon>
        <taxon>rosids</taxon>
        <taxon>fabids</taxon>
        <taxon>Rosales</taxon>
        <taxon>Moraceae</taxon>
        <taxon>Moreae</taxon>
        <taxon>Morus</taxon>
    </lineage>
</organism>
<dbReference type="InterPro" id="IPR055414">
    <property type="entry name" value="LRR_R13L4/SHOC2-like"/>
</dbReference>
<dbReference type="KEGG" id="mnt:21396905"/>
<dbReference type="Pfam" id="PF00560">
    <property type="entry name" value="LRR_1"/>
    <property type="match status" value="2"/>
</dbReference>
<dbReference type="AlphaFoldDB" id="W9R7Z7"/>
<keyword evidence="1" id="KW-0433">Leucine-rich repeat</keyword>
<dbReference type="OrthoDB" id="676979at2759"/>
<protein>
    <submittedName>
        <fullName evidence="7">Receptor-like protein 12</fullName>
    </submittedName>
</protein>
<dbReference type="PANTHER" id="PTHR48060:SF24">
    <property type="entry name" value="NON-SPECIFIC SERINE_THREONINE PROTEIN KINASE"/>
    <property type="match status" value="1"/>
</dbReference>
<name>W9R7Z7_9ROSA</name>
<evidence type="ECO:0000259" key="6">
    <source>
        <dbReference type="Pfam" id="PF23598"/>
    </source>
</evidence>
<keyword evidence="7" id="KW-0675">Receptor</keyword>
<evidence type="ECO:0000256" key="1">
    <source>
        <dbReference type="ARBA" id="ARBA00022614"/>
    </source>
</evidence>
<feature type="chain" id="PRO_5004931230" evidence="4">
    <location>
        <begin position="25"/>
        <end position="502"/>
    </location>
</feature>
<dbReference type="STRING" id="981085.W9R7Z7"/>
<evidence type="ECO:0000256" key="3">
    <source>
        <dbReference type="ARBA" id="ARBA00022737"/>
    </source>
</evidence>
<evidence type="ECO:0000256" key="4">
    <source>
        <dbReference type="SAM" id="SignalP"/>
    </source>
</evidence>
<evidence type="ECO:0000256" key="2">
    <source>
        <dbReference type="ARBA" id="ARBA00022729"/>
    </source>
</evidence>
<dbReference type="eggNOG" id="KOG0619">
    <property type="taxonomic scope" value="Eukaryota"/>
</dbReference>
<evidence type="ECO:0000313" key="7">
    <source>
        <dbReference type="EMBL" id="EXB40436.1"/>
    </source>
</evidence>
<dbReference type="EMBL" id="KE343768">
    <property type="protein sequence ID" value="EXB40436.1"/>
    <property type="molecule type" value="Genomic_DNA"/>
</dbReference>
<dbReference type="SUPFAM" id="SSF52058">
    <property type="entry name" value="L domain-like"/>
    <property type="match status" value="2"/>
</dbReference>
<sequence>MLKERFVGLLIFAYFLFTSRFSSAHPLCRAHERSSLLDFKASFAINKSASGDPSAYPKVASWAQGRTTSNCCLWDGVECDEDTGHVISLDMSSSFLYGNIDSNSSLFTLVHLQRLNLAYNDFNYSQIPTAISHLPMLTYLNLSHSSFSGQIPCEVSRLSHLSSLDLSRNYDFNSGEGLLELKRPGFGEIPTSIGNLNSSIELRAYNCSLSGEIPFSIGNLTQLKYLYLHENNFSGPIPSSIGNLTQLIELDLDSNHFSGPIPLSFSKLINLESLYLFKNELSGTVDFDLFLRLKNLTVLSLSESNLSLIIKPSVDRPPPQYIILELSFCNLSTFPDFLRHQVRIQDLVLEGNHIRGPIPAWLMNMSRETLFYISLAENSLTGELSPAICNFSSLSLLALLGNKLVGELPSCLGNFSDSLAFLYLGNNSFSGSIPQFAKGSQLRLIDLSYNQLRGKLPRSLANCKMLGSLSVEDNQLNDVFPYWLESLPELQFWCWSRINSME</sequence>
<feature type="domain" description="Disease resistance R13L4/SHOC-2-like LRR" evidence="6">
    <location>
        <begin position="179"/>
        <end position="339"/>
    </location>
</feature>
<dbReference type="InterPro" id="IPR001611">
    <property type="entry name" value="Leu-rich_rpt"/>
</dbReference>
<dbReference type="Proteomes" id="UP000030645">
    <property type="component" value="Unassembled WGS sequence"/>
</dbReference>
<dbReference type="Pfam" id="PF08263">
    <property type="entry name" value="LRRNT_2"/>
    <property type="match status" value="1"/>
</dbReference>
<gene>
    <name evidence="7" type="ORF">L484_013739</name>
</gene>
<feature type="domain" description="Leucine-rich repeat-containing N-terminal plant-type" evidence="5">
    <location>
        <begin position="31"/>
        <end position="80"/>
    </location>
</feature>